<reference evidence="2" key="2">
    <citation type="submission" date="2025-08" db="UniProtKB">
        <authorList>
            <consortium name="Ensembl"/>
        </authorList>
    </citation>
    <scope>IDENTIFICATION</scope>
</reference>
<dbReference type="PANTHER" id="PTHR23022:SF135">
    <property type="entry name" value="SI:DKEY-77F5.3"/>
    <property type="match status" value="1"/>
</dbReference>
<reference evidence="2" key="3">
    <citation type="submission" date="2025-09" db="UniProtKB">
        <authorList>
            <consortium name="Ensembl"/>
        </authorList>
    </citation>
    <scope>IDENTIFICATION</scope>
</reference>
<proteinExistence type="predicted"/>
<dbReference type="Gene3D" id="3.30.420.10">
    <property type="entry name" value="Ribonuclease H-like superfamily/Ribonuclease H"/>
    <property type="match status" value="1"/>
</dbReference>
<name>A0AAY5KY04_ESOLU</name>
<accession>A0AAY5KY04</accession>
<keyword evidence="3" id="KW-1185">Reference proteome</keyword>
<feature type="domain" description="Tc1-like transposase DDE" evidence="1">
    <location>
        <begin position="64"/>
        <end position="157"/>
    </location>
</feature>
<dbReference type="InterPro" id="IPR052338">
    <property type="entry name" value="Transposase_5"/>
</dbReference>
<dbReference type="InterPro" id="IPR036397">
    <property type="entry name" value="RNaseH_sf"/>
</dbReference>
<dbReference type="InterPro" id="IPR038717">
    <property type="entry name" value="Tc1-like_DDE_dom"/>
</dbReference>
<dbReference type="Ensembl" id="ENSELUT00000101615.1">
    <property type="protein sequence ID" value="ENSELUP00000093611.1"/>
    <property type="gene ID" value="ENSELUG00000038335.1"/>
</dbReference>
<dbReference type="Pfam" id="PF13358">
    <property type="entry name" value="DDE_3"/>
    <property type="match status" value="1"/>
</dbReference>
<dbReference type="AlphaFoldDB" id="A0AAY5KY04"/>
<reference evidence="2 3" key="1">
    <citation type="submission" date="2020-02" db="EMBL/GenBank/DDBJ databases">
        <title>Esox lucius (northern pike) genome, fEsoLuc1, primary haplotype.</title>
        <authorList>
            <person name="Myers G."/>
            <person name="Karagic N."/>
            <person name="Meyer A."/>
            <person name="Pippel M."/>
            <person name="Reichard M."/>
            <person name="Winkler S."/>
            <person name="Tracey A."/>
            <person name="Sims Y."/>
            <person name="Howe K."/>
            <person name="Rhie A."/>
            <person name="Formenti G."/>
            <person name="Durbin R."/>
            <person name="Fedrigo O."/>
            <person name="Jarvis E.D."/>
        </authorList>
    </citation>
    <scope>NUCLEOTIDE SEQUENCE [LARGE SCALE GENOMIC DNA]</scope>
</reference>
<dbReference type="PANTHER" id="PTHR23022">
    <property type="entry name" value="TRANSPOSABLE ELEMENT-RELATED"/>
    <property type="match status" value="1"/>
</dbReference>
<dbReference type="GeneTree" id="ENSGT01150000286914"/>
<dbReference type="GO" id="GO:0003676">
    <property type="term" value="F:nucleic acid binding"/>
    <property type="evidence" value="ECO:0007669"/>
    <property type="project" value="InterPro"/>
</dbReference>
<dbReference type="Proteomes" id="UP000265140">
    <property type="component" value="Chromosome 13"/>
</dbReference>
<evidence type="ECO:0000259" key="1">
    <source>
        <dbReference type="Pfam" id="PF13358"/>
    </source>
</evidence>
<evidence type="ECO:0000313" key="3">
    <source>
        <dbReference type="Proteomes" id="UP000265140"/>
    </source>
</evidence>
<organism evidence="2 3">
    <name type="scientific">Esox lucius</name>
    <name type="common">Northern pike</name>
    <dbReference type="NCBI Taxonomy" id="8010"/>
    <lineage>
        <taxon>Eukaryota</taxon>
        <taxon>Metazoa</taxon>
        <taxon>Chordata</taxon>
        <taxon>Craniata</taxon>
        <taxon>Vertebrata</taxon>
        <taxon>Euteleostomi</taxon>
        <taxon>Actinopterygii</taxon>
        <taxon>Neopterygii</taxon>
        <taxon>Teleostei</taxon>
        <taxon>Protacanthopterygii</taxon>
        <taxon>Esociformes</taxon>
        <taxon>Esocidae</taxon>
        <taxon>Esox</taxon>
    </lineage>
</organism>
<protein>
    <recommendedName>
        <fullName evidence="1">Tc1-like transposase DDE domain-containing protein</fullName>
    </recommendedName>
</protein>
<evidence type="ECO:0000313" key="2">
    <source>
        <dbReference type="Ensembl" id="ENSELUP00000093611.1"/>
    </source>
</evidence>
<sequence>MPHSFWHTVNWNDETKIELYGHNHIWRGINKAYSEQNTIPTVKHGDGSLMFWEGVSSKGMGNHGKMYGKMNAACYQKILADHLHSSARKLCMGCSWTFQHDNDTKHKGKLTPQWLQQKKLKVLAWPSQTPDVHFIEPLWGDLKHAVHARRPKTLHDLEAFCQDEWAAIPPAIIWGLIDNYYKRLHAVIDAKRSNTPY</sequence>